<feature type="region of interest" description="Disordered" evidence="1">
    <location>
        <begin position="1"/>
        <end position="271"/>
    </location>
</feature>
<reference evidence="2" key="1">
    <citation type="submission" date="2010-02" db="EMBL/GenBank/DDBJ databases">
        <title>Sequencing and annotation of the Blastocystis hominis genome.</title>
        <authorList>
            <person name="Wincker P."/>
        </authorList>
    </citation>
    <scope>NUCLEOTIDE SEQUENCE</scope>
    <source>
        <strain evidence="2">Singapore isolate B</strain>
    </source>
</reference>
<feature type="compositionally biased region" description="Polar residues" evidence="1">
    <location>
        <begin position="1"/>
        <end position="12"/>
    </location>
</feature>
<protein>
    <submittedName>
        <fullName evidence="2">Uncharacterized protein</fullName>
    </submittedName>
</protein>
<gene>
    <name evidence="2" type="ORF">GSBLH_T00006557001</name>
</gene>
<keyword evidence="3" id="KW-1185">Reference proteome</keyword>
<evidence type="ECO:0000313" key="3">
    <source>
        <dbReference type="Proteomes" id="UP000008312"/>
    </source>
</evidence>
<dbReference type="RefSeq" id="XP_012897110.1">
    <property type="nucleotide sequence ID" value="XM_013041656.1"/>
</dbReference>
<accession>D8M4S3</accession>
<dbReference type="InParanoid" id="D8M4S3"/>
<feature type="compositionally biased region" description="Polar residues" evidence="1">
    <location>
        <begin position="241"/>
        <end position="271"/>
    </location>
</feature>
<evidence type="ECO:0000313" key="2">
    <source>
        <dbReference type="EMBL" id="CBK23062.2"/>
    </source>
</evidence>
<dbReference type="GeneID" id="24922681"/>
<sequence>MFSRILLSQQSPKKCRKQEMSTMERSTIVQTSSDDEFTSASMSRQDMVLKSSRLKKLKSQSSVSSPDVKVHSTKRQPIVSDDSDMDAFEAESVERELKDVDKQSTLSISSSSSVISISSASSSSNSVSTLDVDRSASTSIPSSSNPSMSTSGSHSTSSVSTSSSTSSLFEQEGNESPVLASPQRRRSHAMIPELPLQRRTSSADDGSLILTVKRSKKRPPSFPAAPPMDGSAEESKKQADWTVTSGSVRSQPDQCENATPKKSSAIQSEVY</sequence>
<dbReference type="Proteomes" id="UP000008312">
    <property type="component" value="Unassembled WGS sequence"/>
</dbReference>
<feature type="compositionally biased region" description="Low complexity" evidence="1">
    <location>
        <begin position="107"/>
        <end position="128"/>
    </location>
</feature>
<organism evidence="2">
    <name type="scientific">Blastocystis hominis</name>
    <dbReference type="NCBI Taxonomy" id="12968"/>
    <lineage>
        <taxon>Eukaryota</taxon>
        <taxon>Sar</taxon>
        <taxon>Stramenopiles</taxon>
        <taxon>Bigyra</taxon>
        <taxon>Opalozoa</taxon>
        <taxon>Opalinata</taxon>
        <taxon>Blastocystidae</taxon>
        <taxon>Blastocystis</taxon>
    </lineage>
</organism>
<proteinExistence type="predicted"/>
<feature type="compositionally biased region" description="Polar residues" evidence="1">
    <location>
        <begin position="20"/>
        <end position="44"/>
    </location>
</feature>
<name>D8M4S3_BLAHO</name>
<feature type="compositionally biased region" description="Basic and acidic residues" evidence="1">
    <location>
        <begin position="92"/>
        <end position="102"/>
    </location>
</feature>
<dbReference type="EMBL" id="FN668654">
    <property type="protein sequence ID" value="CBK23062.2"/>
    <property type="molecule type" value="Genomic_DNA"/>
</dbReference>
<evidence type="ECO:0000256" key="1">
    <source>
        <dbReference type="SAM" id="MobiDB-lite"/>
    </source>
</evidence>
<feature type="compositionally biased region" description="Acidic residues" evidence="1">
    <location>
        <begin position="81"/>
        <end position="91"/>
    </location>
</feature>
<dbReference type="AlphaFoldDB" id="D8M4S3"/>
<feature type="compositionally biased region" description="Low complexity" evidence="1">
    <location>
        <begin position="135"/>
        <end position="167"/>
    </location>
</feature>